<proteinExistence type="predicted"/>
<gene>
    <name evidence="1" type="ORF">UFOVP54_43</name>
</gene>
<keyword evidence="1" id="KW-0378">Hydrolase</keyword>
<dbReference type="EMBL" id="LR796188">
    <property type="protein sequence ID" value="CAB4124941.1"/>
    <property type="molecule type" value="Genomic_DNA"/>
</dbReference>
<keyword evidence="1" id="KW-0645">Protease</keyword>
<dbReference type="GO" id="GO:0006508">
    <property type="term" value="P:proteolysis"/>
    <property type="evidence" value="ECO:0007669"/>
    <property type="project" value="UniProtKB-KW"/>
</dbReference>
<dbReference type="GO" id="GO:0008233">
    <property type="term" value="F:peptidase activity"/>
    <property type="evidence" value="ECO:0007669"/>
    <property type="project" value="UniProtKB-KW"/>
</dbReference>
<accession>A0A6J5KSN9</accession>
<dbReference type="Pfam" id="PF03420">
    <property type="entry name" value="Peptidase_S77"/>
    <property type="match status" value="1"/>
</dbReference>
<reference evidence="1" key="1">
    <citation type="submission" date="2020-04" db="EMBL/GenBank/DDBJ databases">
        <authorList>
            <person name="Chiriac C."/>
            <person name="Salcher M."/>
            <person name="Ghai R."/>
            <person name="Kavagutti S V."/>
        </authorList>
    </citation>
    <scope>NUCLEOTIDE SEQUENCE</scope>
</reference>
<sequence>MSNLLINVTPFKSILTESKMKPGVFEVTGIMQRAGAKNQNGRIYKREILEQEVQNYIENFVKIGNAYGELDHPESAIVSLKNASHVVKELWWEGDDLMGKLELLNTPSGNIVKEIIRGGHTMGISSRGTGSVTQTNEGTLMVQPDFELVCWDFVSNPSTQGAFMNPISLNEGKQTVGKYDRLDSIINNILRA</sequence>
<dbReference type="InterPro" id="IPR005082">
    <property type="entry name" value="Peptidase_U9_T4_prohead"/>
</dbReference>
<protein>
    <submittedName>
        <fullName evidence="1">Prohead core scaffolding protein and protease</fullName>
    </submittedName>
</protein>
<organism evidence="1">
    <name type="scientific">uncultured Caudovirales phage</name>
    <dbReference type="NCBI Taxonomy" id="2100421"/>
    <lineage>
        <taxon>Viruses</taxon>
        <taxon>Duplodnaviria</taxon>
        <taxon>Heunggongvirae</taxon>
        <taxon>Uroviricota</taxon>
        <taxon>Caudoviricetes</taxon>
        <taxon>Peduoviridae</taxon>
        <taxon>Maltschvirus</taxon>
        <taxon>Maltschvirus maltsch</taxon>
    </lineage>
</organism>
<evidence type="ECO:0000313" key="1">
    <source>
        <dbReference type="EMBL" id="CAB4124941.1"/>
    </source>
</evidence>
<name>A0A6J5KSN9_9CAUD</name>